<proteinExistence type="inferred from homology"/>
<dbReference type="GO" id="GO:0016491">
    <property type="term" value="F:oxidoreductase activity"/>
    <property type="evidence" value="ECO:0007669"/>
    <property type="project" value="UniProtKB-KW"/>
</dbReference>
<evidence type="ECO:0000256" key="4">
    <source>
        <dbReference type="ARBA" id="ARBA00023002"/>
    </source>
</evidence>
<dbReference type="InterPro" id="IPR008972">
    <property type="entry name" value="Cupredoxin"/>
</dbReference>
<evidence type="ECO:0000256" key="3">
    <source>
        <dbReference type="ARBA" id="ARBA00022729"/>
    </source>
</evidence>
<dbReference type="CDD" id="cd13876">
    <property type="entry name" value="CuRO_2_Abr2_like"/>
    <property type="match status" value="1"/>
</dbReference>
<comment type="caution">
    <text evidence="10">The sequence shown here is derived from an EMBL/GenBank/DDBJ whole genome shotgun (WGS) entry which is preliminary data.</text>
</comment>
<dbReference type="Pfam" id="PF00394">
    <property type="entry name" value="Cu-oxidase"/>
    <property type="match status" value="1"/>
</dbReference>
<name>A0A9W7VZ07_9PEZI</name>
<evidence type="ECO:0000259" key="9">
    <source>
        <dbReference type="Pfam" id="PF07732"/>
    </source>
</evidence>
<dbReference type="Pfam" id="PF07732">
    <property type="entry name" value="Cu-oxidase_3"/>
    <property type="match status" value="1"/>
</dbReference>
<keyword evidence="4" id="KW-0560">Oxidoreductase</keyword>
<accession>A0A9W7VZ07</accession>
<dbReference type="InterPro" id="IPR001117">
    <property type="entry name" value="Cu-oxidase_2nd"/>
</dbReference>
<evidence type="ECO:0000256" key="2">
    <source>
        <dbReference type="ARBA" id="ARBA00022723"/>
    </source>
</evidence>
<feature type="domain" description="Plastocyanin-like" evidence="9">
    <location>
        <begin position="71"/>
        <end position="182"/>
    </location>
</feature>
<dbReference type="GO" id="GO:0005507">
    <property type="term" value="F:copper ion binding"/>
    <property type="evidence" value="ECO:0007669"/>
    <property type="project" value="InterPro"/>
</dbReference>
<dbReference type="InterPro" id="IPR011706">
    <property type="entry name" value="Cu-oxidase_C"/>
</dbReference>
<dbReference type="PANTHER" id="PTHR11709">
    <property type="entry name" value="MULTI-COPPER OXIDASE"/>
    <property type="match status" value="1"/>
</dbReference>
<dbReference type="Proteomes" id="UP001138500">
    <property type="component" value="Unassembled WGS sequence"/>
</dbReference>
<comment type="similarity">
    <text evidence="1">Belongs to the multicopper oxidase family.</text>
</comment>
<keyword evidence="2" id="KW-0479">Metal-binding</keyword>
<dbReference type="AlphaFoldDB" id="A0A9W7VZ07"/>
<dbReference type="OrthoDB" id="2121828at2759"/>
<evidence type="ECO:0000313" key="11">
    <source>
        <dbReference type="Proteomes" id="UP001138500"/>
    </source>
</evidence>
<reference evidence="10 11" key="2">
    <citation type="journal article" date="2021" name="Curr. Genet.">
        <title>Genetic response to nitrogen starvation in the aggressive Eucalyptus foliar pathogen Teratosphaeria destructans.</title>
        <authorList>
            <person name="Havenga M."/>
            <person name="Wingfield B.D."/>
            <person name="Wingfield M.J."/>
            <person name="Dreyer L.L."/>
            <person name="Roets F."/>
            <person name="Aylward J."/>
        </authorList>
    </citation>
    <scope>NUCLEOTIDE SEQUENCE [LARGE SCALE GENOMIC DNA]</scope>
    <source>
        <strain evidence="10">CMW44962</strain>
    </source>
</reference>
<dbReference type="Pfam" id="PF07731">
    <property type="entry name" value="Cu-oxidase_2"/>
    <property type="match status" value="1"/>
</dbReference>
<keyword evidence="3" id="KW-0732">Signal</keyword>
<keyword evidence="6" id="KW-0325">Glycoprotein</keyword>
<organism evidence="10 11">
    <name type="scientific">Teratosphaeria destructans</name>
    <dbReference type="NCBI Taxonomy" id="418781"/>
    <lineage>
        <taxon>Eukaryota</taxon>
        <taxon>Fungi</taxon>
        <taxon>Dikarya</taxon>
        <taxon>Ascomycota</taxon>
        <taxon>Pezizomycotina</taxon>
        <taxon>Dothideomycetes</taxon>
        <taxon>Dothideomycetidae</taxon>
        <taxon>Mycosphaerellales</taxon>
        <taxon>Teratosphaeriaceae</taxon>
        <taxon>Teratosphaeria</taxon>
    </lineage>
</organism>
<evidence type="ECO:0000256" key="1">
    <source>
        <dbReference type="ARBA" id="ARBA00010609"/>
    </source>
</evidence>
<dbReference type="Gene3D" id="2.60.40.420">
    <property type="entry name" value="Cupredoxins - blue copper proteins"/>
    <property type="match status" value="3"/>
</dbReference>
<protein>
    <submittedName>
        <fullName evidence="10">Multicopper oxidase</fullName>
    </submittedName>
</protein>
<gene>
    <name evidence="10" type="ORF">Tdes44962_MAKER05575</name>
</gene>
<evidence type="ECO:0000259" key="8">
    <source>
        <dbReference type="Pfam" id="PF07731"/>
    </source>
</evidence>
<evidence type="ECO:0000256" key="5">
    <source>
        <dbReference type="ARBA" id="ARBA00023008"/>
    </source>
</evidence>
<dbReference type="InterPro" id="IPR045087">
    <property type="entry name" value="Cu-oxidase_fam"/>
</dbReference>
<keyword evidence="11" id="KW-1185">Reference proteome</keyword>
<sequence length="627" mass="70595">MEHMIDNKGISPIVPPRQTNSWRRKLLMSTFTLLPRIRWLAKPVAPKHSVEQNQPRVPAVVDYDLTLSQSWRNPDGGWWRPQFVGNSESPFATINAHEGDTIRIHIHNEASLVSTQHWVGVNHHSATWNDGSAGVTTYPILPRSNFTSTFNTTGQWGLKWYLEHASTASLDGSHGTVWIRPSPERERPYHLVSQDPLDIQDMLDAEEKPAHALVHGWQHREIPTLLAQLQAEGYDPYCYQSALINGKARVHCKPPGLTALNGKPVDSYGCVVQATGAVAYPDCKPSEGEYEVFETENRRWMLFNFVNAGLEHSWHISIDGHKMWIVANDGGYVQPQEVDAIYLNNAERITVMVKLDQAAQDYAIRWYSMSPVQSLQSYAILRYPHRQIGRKLGEVTPQPEQSTSKMEFDGTLKKGFVLEDKQKEHPYPAQPPPKKADITLRFTATGAPDKKNPFVTNCSLNGKVWQIWRNFMHPPAFNPKMDLPEDYPVERNLPLGSTVDVIVENDLPVPLPMYKHNKATFLLGAGEGKFGHPDVATAAAQDPSSFNLENPPLGYIHELPAGGWLAVRWKIEDAAATMFHAFKARYFVLGMQVVLLEGDDAWPEVPDDVKDRDHVDFYGVKGGGIFD</sequence>
<dbReference type="EMBL" id="RIBY02002400">
    <property type="protein sequence ID" value="KAH9816999.1"/>
    <property type="molecule type" value="Genomic_DNA"/>
</dbReference>
<dbReference type="InterPro" id="IPR011707">
    <property type="entry name" value="Cu-oxidase-like_N"/>
</dbReference>
<dbReference type="SUPFAM" id="SSF49503">
    <property type="entry name" value="Cupredoxins"/>
    <property type="match status" value="3"/>
</dbReference>
<feature type="domain" description="Plastocyanin-like" evidence="8">
    <location>
        <begin position="478"/>
        <end position="599"/>
    </location>
</feature>
<reference evidence="10 11" key="1">
    <citation type="journal article" date="2018" name="IMA Fungus">
        <title>IMA Genome-F 10: Nine draft genome sequences of Claviceps purpurea s.lat., including C. arundinis, C. humidiphila, and C. cf. spartinae, pseudomolecules for the pitch canker pathogen Fusarium circinatum, draft genome of Davidsoniella eucalypti, Grosmannia galeiformis, Quambalaria eucalypti, and Teratosphaeria destructans.</title>
        <authorList>
            <person name="Wingfield B.D."/>
            <person name="Liu M."/>
            <person name="Nguyen H.D."/>
            <person name="Lane F.A."/>
            <person name="Morgan S.W."/>
            <person name="De Vos L."/>
            <person name="Wilken P.M."/>
            <person name="Duong T.A."/>
            <person name="Aylward J."/>
            <person name="Coetzee M.P."/>
            <person name="Dadej K."/>
            <person name="De Beer Z.W."/>
            <person name="Findlay W."/>
            <person name="Havenga M."/>
            <person name="Kolarik M."/>
            <person name="Menzies J.G."/>
            <person name="Naidoo K."/>
            <person name="Pochopski O."/>
            <person name="Shoukouhi P."/>
            <person name="Santana Q.C."/>
            <person name="Seifert K.A."/>
            <person name="Soal N."/>
            <person name="Steenkamp E.T."/>
            <person name="Tatham C.T."/>
            <person name="van der Nest M.A."/>
            <person name="Wingfield M.J."/>
        </authorList>
    </citation>
    <scope>NUCLEOTIDE SEQUENCE [LARGE SCALE GENOMIC DNA]</scope>
    <source>
        <strain evidence="10">CMW44962</strain>
    </source>
</reference>
<dbReference type="PANTHER" id="PTHR11709:SF488">
    <property type="entry name" value="LACCASE-RELATED"/>
    <property type="match status" value="1"/>
</dbReference>
<evidence type="ECO:0000313" key="10">
    <source>
        <dbReference type="EMBL" id="KAH9816999.1"/>
    </source>
</evidence>
<evidence type="ECO:0000259" key="7">
    <source>
        <dbReference type="Pfam" id="PF00394"/>
    </source>
</evidence>
<feature type="domain" description="Plastocyanin-like" evidence="7">
    <location>
        <begin position="217"/>
        <end position="383"/>
    </location>
</feature>
<keyword evidence="5" id="KW-0186">Copper</keyword>
<evidence type="ECO:0000256" key="6">
    <source>
        <dbReference type="ARBA" id="ARBA00023180"/>
    </source>
</evidence>